<evidence type="ECO:0000313" key="1">
    <source>
        <dbReference type="EMBL" id="PIU16378.1"/>
    </source>
</evidence>
<protein>
    <submittedName>
        <fullName evidence="1">Uncharacterized protein</fullName>
    </submittedName>
</protein>
<dbReference type="SUPFAM" id="SSF55811">
    <property type="entry name" value="Nudix"/>
    <property type="match status" value="1"/>
</dbReference>
<reference evidence="2" key="1">
    <citation type="submission" date="2017-09" db="EMBL/GenBank/DDBJ databases">
        <title>Depth-based differentiation of microbial function through sediment-hosted aquifers and enrichment of novel symbionts in the deep terrestrial subsurface.</title>
        <authorList>
            <person name="Probst A.J."/>
            <person name="Ladd B."/>
            <person name="Jarett J.K."/>
            <person name="Geller-Mcgrath D.E."/>
            <person name="Sieber C.M.K."/>
            <person name="Emerson J.B."/>
            <person name="Anantharaman K."/>
            <person name="Thomas B.C."/>
            <person name="Malmstrom R."/>
            <person name="Stieglmeier M."/>
            <person name="Klingl A."/>
            <person name="Woyke T."/>
            <person name="Ryan C.M."/>
            <person name="Banfield J.F."/>
        </authorList>
    </citation>
    <scope>NUCLEOTIDE SEQUENCE [LARGE SCALE GENOMIC DNA]</scope>
</reference>
<dbReference type="InterPro" id="IPR015797">
    <property type="entry name" value="NUDIX_hydrolase-like_dom_sf"/>
</dbReference>
<accession>A0A2M6XV24</accession>
<dbReference type="Gene3D" id="3.90.79.10">
    <property type="entry name" value="Nucleoside Triphosphate Pyrophosphohydrolase"/>
    <property type="match status" value="1"/>
</dbReference>
<name>A0A2M6XV24_9BACT</name>
<sequence>MISKNMSAIFLTSTGLSNAITREEILAETGDIKQKAVAIITTADDKKSFPRNYFVVFATRVQTLMCLNSGCKLNIFLKNNKGEVLGLKGARGGAYDGFYDLPGGRIDIDEFEVPFENIIRRELQEEIGNVDFDLILKPVALGRNENPIKMAILEGAKMYLYGAKRK</sequence>
<gene>
    <name evidence="1" type="ORF">COT20_00490</name>
</gene>
<organism evidence="1 2">
    <name type="scientific">bacterium (Candidatus Gribaldobacteria) CG08_land_8_20_14_0_20_39_15</name>
    <dbReference type="NCBI Taxonomy" id="2014273"/>
    <lineage>
        <taxon>Bacteria</taxon>
        <taxon>Candidatus Gribaldobacteria</taxon>
    </lineage>
</organism>
<dbReference type="AlphaFoldDB" id="A0A2M6XV24"/>
<comment type="caution">
    <text evidence="1">The sequence shown here is derived from an EMBL/GenBank/DDBJ whole genome shotgun (WGS) entry which is preliminary data.</text>
</comment>
<proteinExistence type="predicted"/>
<dbReference type="Proteomes" id="UP000229784">
    <property type="component" value="Unassembled WGS sequence"/>
</dbReference>
<evidence type="ECO:0000313" key="2">
    <source>
        <dbReference type="Proteomes" id="UP000229784"/>
    </source>
</evidence>
<dbReference type="EMBL" id="PEXQ01000015">
    <property type="protein sequence ID" value="PIU16378.1"/>
    <property type="molecule type" value="Genomic_DNA"/>
</dbReference>